<reference evidence="17" key="1">
    <citation type="submission" date="2025-08" db="UniProtKB">
        <authorList>
            <consortium name="RefSeq"/>
        </authorList>
    </citation>
    <scope>IDENTIFICATION</scope>
</reference>
<dbReference type="AlphaFoldDB" id="A0A8B7YF01"/>
<evidence type="ECO:0000256" key="15">
    <source>
        <dbReference type="SAM" id="Phobius"/>
    </source>
</evidence>
<dbReference type="GO" id="GO:0015293">
    <property type="term" value="F:symporter activity"/>
    <property type="evidence" value="ECO:0007669"/>
    <property type="project" value="TreeGrafter"/>
</dbReference>
<dbReference type="PANTHER" id="PTHR42985">
    <property type="entry name" value="SODIUM-COUPLED MONOCARBOXYLATE TRANSPORTER"/>
    <property type="match status" value="1"/>
</dbReference>
<dbReference type="PROSITE" id="PS50283">
    <property type="entry name" value="NA_SOLUT_SYMP_3"/>
    <property type="match status" value="1"/>
</dbReference>
<dbReference type="RefSeq" id="XP_022090965.1">
    <property type="nucleotide sequence ID" value="XM_022235273.1"/>
</dbReference>
<dbReference type="Proteomes" id="UP000694845">
    <property type="component" value="Unplaced"/>
</dbReference>
<feature type="transmembrane region" description="Helical" evidence="15">
    <location>
        <begin position="442"/>
        <end position="464"/>
    </location>
</feature>
<dbReference type="PROSITE" id="PS00456">
    <property type="entry name" value="NA_SOLUT_SYMP_1"/>
    <property type="match status" value="1"/>
</dbReference>
<evidence type="ECO:0000256" key="9">
    <source>
        <dbReference type="ARBA" id="ARBA00023136"/>
    </source>
</evidence>
<keyword evidence="9 15" id="KW-0472">Membrane</keyword>
<dbReference type="GeneID" id="110979462"/>
<comment type="catalytic activity">
    <reaction evidence="12">
        <text>iodide(out) + 2 Na(+)(out) = iodide(in) + 2 Na(+)(in)</text>
        <dbReference type="Rhea" id="RHEA:71207"/>
        <dbReference type="ChEBI" id="CHEBI:16382"/>
        <dbReference type="ChEBI" id="CHEBI:29101"/>
    </reaction>
</comment>
<feature type="transmembrane region" description="Helical" evidence="15">
    <location>
        <begin position="130"/>
        <end position="155"/>
    </location>
</feature>
<feature type="transmembrane region" description="Helical" evidence="15">
    <location>
        <begin position="242"/>
        <end position="260"/>
    </location>
</feature>
<dbReference type="InterPro" id="IPR051163">
    <property type="entry name" value="Sodium:Solute_Symporter_SSF"/>
</dbReference>
<dbReference type="GO" id="GO:0006814">
    <property type="term" value="P:sodium ion transport"/>
    <property type="evidence" value="ECO:0007669"/>
    <property type="project" value="UniProtKB-KW"/>
</dbReference>
<keyword evidence="16" id="KW-1185">Reference proteome</keyword>
<dbReference type="PROSITE" id="PS51257">
    <property type="entry name" value="PROKAR_LIPOPROTEIN"/>
    <property type="match status" value="1"/>
</dbReference>
<feature type="transmembrane region" description="Helical" evidence="15">
    <location>
        <begin position="527"/>
        <end position="551"/>
    </location>
</feature>
<keyword evidence="8" id="KW-0406">Ion transport</keyword>
<gene>
    <name evidence="17" type="primary">LOC110979462</name>
</gene>
<keyword evidence="5 15" id="KW-0812">Transmembrane</keyword>
<evidence type="ECO:0000256" key="1">
    <source>
        <dbReference type="ARBA" id="ARBA00004651"/>
    </source>
</evidence>
<dbReference type="InterPro" id="IPR038377">
    <property type="entry name" value="Na/Glc_symporter_sf"/>
</dbReference>
<dbReference type="InterPro" id="IPR018212">
    <property type="entry name" value="Na/solute_symporter_CS"/>
</dbReference>
<feature type="region of interest" description="Disordered" evidence="14">
    <location>
        <begin position="588"/>
        <end position="645"/>
    </location>
</feature>
<evidence type="ECO:0000313" key="16">
    <source>
        <dbReference type="Proteomes" id="UP000694845"/>
    </source>
</evidence>
<dbReference type="Pfam" id="PF00474">
    <property type="entry name" value="SSF"/>
    <property type="match status" value="1"/>
</dbReference>
<feature type="transmembrane region" description="Helical" evidence="15">
    <location>
        <begin position="16"/>
        <end position="35"/>
    </location>
</feature>
<dbReference type="GO" id="GO:0098660">
    <property type="term" value="P:inorganic ion transmembrane transport"/>
    <property type="evidence" value="ECO:0007669"/>
    <property type="project" value="UniProtKB-ARBA"/>
</dbReference>
<keyword evidence="10" id="KW-0325">Glycoprotein</keyword>
<feature type="transmembrane region" description="Helical" evidence="15">
    <location>
        <begin position="413"/>
        <end position="435"/>
    </location>
</feature>
<dbReference type="PANTHER" id="PTHR42985:SF40">
    <property type="entry name" value="LD47995P-RELATED"/>
    <property type="match status" value="1"/>
</dbReference>
<dbReference type="NCBIfam" id="TIGR00813">
    <property type="entry name" value="sss"/>
    <property type="match status" value="1"/>
</dbReference>
<dbReference type="GO" id="GO:0005886">
    <property type="term" value="C:plasma membrane"/>
    <property type="evidence" value="ECO:0007669"/>
    <property type="project" value="UniProtKB-SubCell"/>
</dbReference>
<comment type="subcellular location">
    <subcellularLocation>
        <location evidence="1">Cell membrane</location>
        <topology evidence="1">Multi-pass membrane protein</topology>
    </subcellularLocation>
</comment>
<proteinExistence type="inferred from homology"/>
<dbReference type="Gene3D" id="1.20.1730.10">
    <property type="entry name" value="Sodium/glucose cotransporter"/>
    <property type="match status" value="1"/>
</dbReference>
<evidence type="ECO:0000256" key="14">
    <source>
        <dbReference type="SAM" id="MobiDB-lite"/>
    </source>
</evidence>
<feature type="transmembrane region" description="Helical" evidence="15">
    <location>
        <begin position="86"/>
        <end position="109"/>
    </location>
</feature>
<keyword evidence="3" id="KW-0813">Transport</keyword>
<sequence>MVAAKLELRVFSGADYAVFACVLLVSCGIGVYHALTGGRQKTSKEFLMANRNMNPFPVAVSLVASFISAITFLGTPAENYIYGCMFWLYGFAYSITGIIVSRAFIPLFFRLNVTSAFEYLELRFNKVLRICGMMTFFLQMIIYMGIVIYAPALALSAVTGLHLWGSVVAIGLVCTFYTTIGGMKAVLWTDVFQVCIMISGFLALIIAGSMRLGGITNVWNIAEEGGRIDFFNFDPDPTVRHTFWSVVVGGTFTWSAVYCVNQAQVQRYLTCGREPVAQLALFMAVVGMVIVVSLACLAGLVMYANYAGCDPYTLKYVDSTDQLVPYFLMDLFHESPGLPGLLVSAVFSAALSTVSSGLNSLAAVTGEDIVKTIRPNIEEEKYTKITKCLAAGYGLLCIGMAFIASLLGDVLQAALSIFGIVGGPLLGLFSLAIFFPWANSKGALTGLVCGLVFTFWIGIGAQIYPPANPNKPLLSVDECPVFNSTEATWNATGVLATEMPTTMMNYSTPLPEPTERPAIAQLYAVSYAWYSAIAWLTVIGTGLLTSFLTGYTKPSEVDPRLLCPVVDAMYCCLPEKLKKPLRCGARKYEPEGDEEKAISTDEKNEKEKYKPDETDKAGNGESYQVVTDELPPPYPNGQMEFNTKL</sequence>
<evidence type="ECO:0000256" key="2">
    <source>
        <dbReference type="ARBA" id="ARBA00006434"/>
    </source>
</evidence>
<name>A0A8B7YF01_ACAPL</name>
<evidence type="ECO:0000256" key="4">
    <source>
        <dbReference type="ARBA" id="ARBA00022475"/>
    </source>
</evidence>
<feature type="transmembrane region" description="Helical" evidence="15">
    <location>
        <begin position="341"/>
        <end position="364"/>
    </location>
</feature>
<dbReference type="CDD" id="cd11492">
    <property type="entry name" value="SLC5sbd_NIS-SMVT"/>
    <property type="match status" value="1"/>
</dbReference>
<dbReference type="OrthoDB" id="6132759at2759"/>
<organism evidence="16 17">
    <name type="scientific">Acanthaster planci</name>
    <name type="common">Crown-of-thorns starfish</name>
    <dbReference type="NCBI Taxonomy" id="133434"/>
    <lineage>
        <taxon>Eukaryota</taxon>
        <taxon>Metazoa</taxon>
        <taxon>Echinodermata</taxon>
        <taxon>Eleutherozoa</taxon>
        <taxon>Asterozoa</taxon>
        <taxon>Asteroidea</taxon>
        <taxon>Valvatacea</taxon>
        <taxon>Valvatida</taxon>
        <taxon>Acanthasteridae</taxon>
        <taxon>Acanthaster</taxon>
    </lineage>
</organism>
<feature type="transmembrane region" description="Helical" evidence="15">
    <location>
        <begin position="56"/>
        <end position="74"/>
    </location>
</feature>
<keyword evidence="11" id="KW-0739">Sodium transport</keyword>
<evidence type="ECO:0000256" key="7">
    <source>
        <dbReference type="ARBA" id="ARBA00023053"/>
    </source>
</evidence>
<protein>
    <submittedName>
        <fullName evidence="17">Sodium-coupled monocarboxylate transporter 1-like isoform X1</fullName>
    </submittedName>
</protein>
<evidence type="ECO:0000256" key="5">
    <source>
        <dbReference type="ARBA" id="ARBA00022692"/>
    </source>
</evidence>
<dbReference type="KEGG" id="aplc:110979462"/>
<evidence type="ECO:0000256" key="3">
    <source>
        <dbReference type="ARBA" id="ARBA00022448"/>
    </source>
</evidence>
<accession>A0A8B7YF01</accession>
<feature type="compositionally biased region" description="Basic and acidic residues" evidence="14">
    <location>
        <begin position="588"/>
        <end position="618"/>
    </location>
</feature>
<evidence type="ECO:0000256" key="13">
    <source>
        <dbReference type="RuleBase" id="RU362091"/>
    </source>
</evidence>
<feature type="transmembrane region" description="Helical" evidence="15">
    <location>
        <begin position="161"/>
        <end position="179"/>
    </location>
</feature>
<evidence type="ECO:0000256" key="8">
    <source>
        <dbReference type="ARBA" id="ARBA00023065"/>
    </source>
</evidence>
<feature type="transmembrane region" description="Helical" evidence="15">
    <location>
        <begin position="385"/>
        <end position="407"/>
    </location>
</feature>
<keyword evidence="7" id="KW-0915">Sodium</keyword>
<evidence type="ECO:0000256" key="11">
    <source>
        <dbReference type="ARBA" id="ARBA00023201"/>
    </source>
</evidence>
<dbReference type="InterPro" id="IPR001734">
    <property type="entry name" value="Na/solute_symporter"/>
</dbReference>
<evidence type="ECO:0000256" key="12">
    <source>
        <dbReference type="ARBA" id="ARBA00036099"/>
    </source>
</evidence>
<keyword evidence="6 15" id="KW-1133">Transmembrane helix</keyword>
<evidence type="ECO:0000256" key="6">
    <source>
        <dbReference type="ARBA" id="ARBA00022989"/>
    </source>
</evidence>
<feature type="transmembrane region" description="Helical" evidence="15">
    <location>
        <begin position="191"/>
        <end position="210"/>
    </location>
</feature>
<evidence type="ECO:0000256" key="10">
    <source>
        <dbReference type="ARBA" id="ARBA00023180"/>
    </source>
</evidence>
<evidence type="ECO:0000313" key="17">
    <source>
        <dbReference type="RefSeq" id="XP_022090965.1"/>
    </source>
</evidence>
<comment type="similarity">
    <text evidence="2 13">Belongs to the sodium:solute symporter (SSF) (TC 2.A.21) family.</text>
</comment>
<dbReference type="GO" id="GO:0015075">
    <property type="term" value="F:monoatomic ion transmembrane transporter activity"/>
    <property type="evidence" value="ECO:0007669"/>
    <property type="project" value="UniProtKB-ARBA"/>
</dbReference>
<keyword evidence="4" id="KW-1003">Cell membrane</keyword>
<feature type="transmembrane region" description="Helical" evidence="15">
    <location>
        <begin position="281"/>
        <end position="304"/>
    </location>
</feature>